<evidence type="ECO:0000313" key="2">
    <source>
        <dbReference type="Proteomes" id="UP000245626"/>
    </source>
</evidence>
<protein>
    <submittedName>
        <fullName evidence="1">Uncharacterized protein</fullName>
    </submittedName>
</protein>
<evidence type="ECO:0000313" key="1">
    <source>
        <dbReference type="EMBL" id="PWN47093.1"/>
    </source>
</evidence>
<gene>
    <name evidence="1" type="ORF">IE53DRAFT_390776</name>
</gene>
<dbReference type="EMBL" id="KZ820549">
    <property type="protein sequence ID" value="PWN47093.1"/>
    <property type="molecule type" value="Genomic_DNA"/>
</dbReference>
<dbReference type="Proteomes" id="UP000245626">
    <property type="component" value="Unassembled WGS sequence"/>
</dbReference>
<organism evidence="1 2">
    <name type="scientific">Violaceomyces palustris</name>
    <dbReference type="NCBI Taxonomy" id="1673888"/>
    <lineage>
        <taxon>Eukaryota</taxon>
        <taxon>Fungi</taxon>
        <taxon>Dikarya</taxon>
        <taxon>Basidiomycota</taxon>
        <taxon>Ustilaginomycotina</taxon>
        <taxon>Ustilaginomycetes</taxon>
        <taxon>Violaceomycetales</taxon>
        <taxon>Violaceomycetaceae</taxon>
        <taxon>Violaceomyces</taxon>
    </lineage>
</organism>
<sequence>MPEEFPKLNLDSPQDLDHVMTSIREYALNLADNQPAEVRQALVKAIDQWITTARIKLEPNILVNGMTFSEYNKQAKEVEPFDEMLSVKVQNLSQEADKLTEQVISYRKRLPSERVAAMERREKVLESLQRKVENERRGTELESRAMLVDLPEIKVDLERKPQVAETLRKAVDEINSLQVSLIEQATAADEQTRLVKRLRTMPP</sequence>
<name>A0ACD0NMP7_9BASI</name>
<proteinExistence type="predicted"/>
<accession>A0ACD0NMP7</accession>
<reference evidence="1 2" key="1">
    <citation type="journal article" date="2018" name="Mol. Biol. Evol.">
        <title>Broad Genomic Sampling Reveals a Smut Pathogenic Ancestry of the Fungal Clade Ustilaginomycotina.</title>
        <authorList>
            <person name="Kijpornyongpan T."/>
            <person name="Mondo S.J."/>
            <person name="Barry K."/>
            <person name="Sandor L."/>
            <person name="Lee J."/>
            <person name="Lipzen A."/>
            <person name="Pangilinan J."/>
            <person name="LaButti K."/>
            <person name="Hainaut M."/>
            <person name="Henrissat B."/>
            <person name="Grigoriev I.V."/>
            <person name="Spatafora J.W."/>
            <person name="Aime M.C."/>
        </authorList>
    </citation>
    <scope>NUCLEOTIDE SEQUENCE [LARGE SCALE GENOMIC DNA]</scope>
    <source>
        <strain evidence="1 2">SA 807</strain>
    </source>
</reference>
<keyword evidence="2" id="KW-1185">Reference proteome</keyword>